<evidence type="ECO:0000256" key="2">
    <source>
        <dbReference type="ARBA" id="ARBA00023125"/>
    </source>
</evidence>
<organism evidence="5 6">
    <name type="scientific">Nocardia amamiensis</name>
    <dbReference type="NCBI Taxonomy" id="404578"/>
    <lineage>
        <taxon>Bacteria</taxon>
        <taxon>Bacillati</taxon>
        <taxon>Actinomycetota</taxon>
        <taxon>Actinomycetes</taxon>
        <taxon>Mycobacteriales</taxon>
        <taxon>Nocardiaceae</taxon>
        <taxon>Nocardia</taxon>
    </lineage>
</organism>
<keyword evidence="3" id="KW-0804">Transcription</keyword>
<evidence type="ECO:0000313" key="5">
    <source>
        <dbReference type="EMBL" id="MBF6302194.1"/>
    </source>
</evidence>
<feature type="domain" description="HTH hxlR-type" evidence="4">
    <location>
        <begin position="48"/>
        <end position="146"/>
    </location>
</feature>
<name>A0ABS0D022_9NOCA</name>
<evidence type="ECO:0000259" key="4">
    <source>
        <dbReference type="PROSITE" id="PS51118"/>
    </source>
</evidence>
<dbReference type="PANTHER" id="PTHR33204">
    <property type="entry name" value="TRANSCRIPTIONAL REGULATOR, MARR FAMILY"/>
    <property type="match status" value="1"/>
</dbReference>
<gene>
    <name evidence="5" type="ORF">IU459_32335</name>
</gene>
<keyword evidence="1" id="KW-0805">Transcription regulation</keyword>
<protein>
    <submittedName>
        <fullName evidence="5">Helix-turn-helix transcriptional regulator</fullName>
    </submittedName>
</protein>
<dbReference type="InterPro" id="IPR002577">
    <property type="entry name" value="HTH_HxlR"/>
</dbReference>
<sequence length="146" mass="16554">MNDHGLFLHASDISFHSEPIPRKLYSVRMETIGDVQVERLLDCAPRGCGVERTLKVLDGKWTTLIVRELLSGPKRFGDLRTALGSPSAKTLTDRLRALEHQRILTRTVYAEVPPRVVYQLTEEGESLSDVLYAMLKWGEEHPLIDD</sequence>
<dbReference type="InterPro" id="IPR036390">
    <property type="entry name" value="WH_DNA-bd_sf"/>
</dbReference>
<evidence type="ECO:0000256" key="1">
    <source>
        <dbReference type="ARBA" id="ARBA00023015"/>
    </source>
</evidence>
<accession>A0ABS0D022</accession>
<evidence type="ECO:0000313" key="6">
    <source>
        <dbReference type="Proteomes" id="UP000702209"/>
    </source>
</evidence>
<proteinExistence type="predicted"/>
<keyword evidence="2" id="KW-0238">DNA-binding</keyword>
<reference evidence="5 6" key="1">
    <citation type="submission" date="2020-10" db="EMBL/GenBank/DDBJ databases">
        <title>Identification of Nocardia species via Next-generation sequencing and recognition of intraspecies genetic diversity.</title>
        <authorList>
            <person name="Li P."/>
            <person name="Li P."/>
            <person name="Lu B."/>
        </authorList>
    </citation>
    <scope>NUCLEOTIDE SEQUENCE [LARGE SCALE GENOMIC DNA]</scope>
    <source>
        <strain evidence="5 6">BJ06-0157</strain>
    </source>
</reference>
<dbReference type="PANTHER" id="PTHR33204:SF37">
    <property type="entry name" value="HTH-TYPE TRANSCRIPTIONAL REGULATOR YODB"/>
    <property type="match status" value="1"/>
</dbReference>
<dbReference type="Pfam" id="PF01638">
    <property type="entry name" value="HxlR"/>
    <property type="match status" value="1"/>
</dbReference>
<dbReference type="Proteomes" id="UP000702209">
    <property type="component" value="Unassembled WGS sequence"/>
</dbReference>
<dbReference type="Gene3D" id="1.10.10.10">
    <property type="entry name" value="Winged helix-like DNA-binding domain superfamily/Winged helix DNA-binding domain"/>
    <property type="match status" value="1"/>
</dbReference>
<dbReference type="PROSITE" id="PS51118">
    <property type="entry name" value="HTH_HXLR"/>
    <property type="match status" value="1"/>
</dbReference>
<evidence type="ECO:0000256" key="3">
    <source>
        <dbReference type="ARBA" id="ARBA00023163"/>
    </source>
</evidence>
<dbReference type="SUPFAM" id="SSF46785">
    <property type="entry name" value="Winged helix' DNA-binding domain"/>
    <property type="match status" value="1"/>
</dbReference>
<dbReference type="EMBL" id="JADLQX010000039">
    <property type="protein sequence ID" value="MBF6302194.1"/>
    <property type="molecule type" value="Genomic_DNA"/>
</dbReference>
<comment type="caution">
    <text evidence="5">The sequence shown here is derived from an EMBL/GenBank/DDBJ whole genome shotgun (WGS) entry which is preliminary data.</text>
</comment>
<dbReference type="InterPro" id="IPR036388">
    <property type="entry name" value="WH-like_DNA-bd_sf"/>
</dbReference>
<keyword evidence="6" id="KW-1185">Reference proteome</keyword>